<keyword evidence="6" id="KW-0680">Restriction system</keyword>
<evidence type="ECO:0000256" key="7">
    <source>
        <dbReference type="ARBA" id="ARBA00022759"/>
    </source>
</evidence>
<dbReference type="InterPro" id="IPR027417">
    <property type="entry name" value="P-loop_NTPase"/>
</dbReference>
<evidence type="ECO:0000256" key="11">
    <source>
        <dbReference type="SAM" id="Coils"/>
    </source>
</evidence>
<comment type="similarity">
    <text evidence="2">Belongs to the HsdR family.</text>
</comment>
<evidence type="ECO:0000256" key="10">
    <source>
        <dbReference type="ARBA" id="ARBA00023125"/>
    </source>
</evidence>
<dbReference type="GO" id="GO:0003677">
    <property type="term" value="F:DNA binding"/>
    <property type="evidence" value="ECO:0007669"/>
    <property type="project" value="UniProtKB-KW"/>
</dbReference>
<evidence type="ECO:0000256" key="6">
    <source>
        <dbReference type="ARBA" id="ARBA00022747"/>
    </source>
</evidence>
<keyword evidence="14" id="KW-1185">Reference proteome</keyword>
<feature type="coiled-coil region" evidence="11">
    <location>
        <begin position="783"/>
        <end position="828"/>
    </location>
</feature>
<dbReference type="GO" id="GO:0005524">
    <property type="term" value="F:ATP binding"/>
    <property type="evidence" value="ECO:0007669"/>
    <property type="project" value="UniProtKB-KW"/>
</dbReference>
<keyword evidence="9" id="KW-0067">ATP-binding</keyword>
<name>A0A429GGE0_9CREN</name>
<evidence type="ECO:0000256" key="3">
    <source>
        <dbReference type="ARBA" id="ARBA00012654"/>
    </source>
</evidence>
<dbReference type="EMBL" id="RCOS01000136">
    <property type="protein sequence ID" value="RSN72888.1"/>
    <property type="molecule type" value="Genomic_DNA"/>
</dbReference>
<dbReference type="PANTHER" id="PTHR30195:SF15">
    <property type="entry name" value="TYPE I RESTRICTION ENZYME HINDI ENDONUCLEASE SUBUNIT"/>
    <property type="match status" value="1"/>
</dbReference>
<dbReference type="EC" id="3.1.21.3" evidence="3"/>
<dbReference type="InterPro" id="IPR014001">
    <property type="entry name" value="Helicase_ATP-bd"/>
</dbReference>
<dbReference type="SUPFAM" id="SSF52540">
    <property type="entry name" value="P-loop containing nucleoside triphosphate hydrolases"/>
    <property type="match status" value="2"/>
</dbReference>
<evidence type="ECO:0000256" key="4">
    <source>
        <dbReference type="ARBA" id="ARBA00022722"/>
    </source>
</evidence>
<keyword evidence="5" id="KW-0547">Nucleotide-binding</keyword>
<dbReference type="Proteomes" id="UP000277582">
    <property type="component" value="Unassembled WGS sequence"/>
</dbReference>
<dbReference type="Gene3D" id="3.40.50.300">
    <property type="entry name" value="P-loop containing nucleotide triphosphate hydrolases"/>
    <property type="match status" value="2"/>
</dbReference>
<dbReference type="SMART" id="SM00487">
    <property type="entry name" value="DEXDc"/>
    <property type="match status" value="1"/>
</dbReference>
<dbReference type="PANTHER" id="PTHR30195">
    <property type="entry name" value="TYPE I SITE-SPECIFIC DEOXYRIBONUCLEASE PROTEIN SUBUNIT M AND R"/>
    <property type="match status" value="1"/>
</dbReference>
<reference evidence="13 14" key="1">
    <citation type="submission" date="2018-10" db="EMBL/GenBank/DDBJ databases">
        <title>Co-occurring genomic capacity for anaerobic methane metabolism and dissimilatory sulfite reduction discovered in the Korarchaeota.</title>
        <authorList>
            <person name="Mckay L.J."/>
            <person name="Dlakic M."/>
            <person name="Fields M.W."/>
            <person name="Delmont T.O."/>
            <person name="Eren A.M."/>
            <person name="Jay Z.J."/>
            <person name="Klingelsmith K.B."/>
            <person name="Rusch D.B."/>
            <person name="Inskeep W.P."/>
        </authorList>
    </citation>
    <scope>NUCLEOTIDE SEQUENCE [LARGE SCALE GENOMIC DNA]</scope>
    <source>
        <strain evidence="13 14">MDKW</strain>
    </source>
</reference>
<proteinExistence type="inferred from homology"/>
<dbReference type="GO" id="GO:0120545">
    <property type="term" value="F:nucleic acid conformation isomerase activity"/>
    <property type="evidence" value="ECO:0007669"/>
    <property type="project" value="UniProtKB-ARBA"/>
</dbReference>
<dbReference type="CDD" id="cd22332">
    <property type="entry name" value="HsdR_N"/>
    <property type="match status" value="1"/>
</dbReference>
<protein>
    <recommendedName>
        <fullName evidence="3">type I site-specific deoxyribonuclease</fullName>
        <ecNumber evidence="3">3.1.21.3</ecNumber>
    </recommendedName>
</protein>
<dbReference type="Gene3D" id="3.90.1570.50">
    <property type="match status" value="1"/>
</dbReference>
<dbReference type="Pfam" id="PF22679">
    <property type="entry name" value="T1R_D3-like"/>
    <property type="match status" value="1"/>
</dbReference>
<evidence type="ECO:0000256" key="5">
    <source>
        <dbReference type="ARBA" id="ARBA00022741"/>
    </source>
</evidence>
<keyword evidence="10" id="KW-0238">DNA-binding</keyword>
<comment type="caution">
    <text evidence="13">The sequence shown here is derived from an EMBL/GenBank/DDBJ whole genome shotgun (WGS) entry which is preliminary data.</text>
</comment>
<sequence length="1114" mass="132615">MSGSLIYEDYDVNDLKRRLEGLGWRNGEEYGLAEYAFLPNLIYDKVFDETFEKINENNMKDLNDKEKKEVLNQVKGILRASGEKEILKYLKYGIEVTVKRLEKRTFMLIDFDNLKNNVYFYGHEIRFPAQPREIKPDFTLFINGIPITVIEVEASKKLDSWQDGINQIRRYEVQSPDLFGFVQLGICWADRKLFIPTYPNWDKEKRVLQPQSWKIERDEGFEEDITDLIRPSTLLNMVRWYTFFKESKGRTEKIIARYNQYRAAEKAFNRASNYLINPSEENRKGLIWHWQGSGKTYTMFFIANKFFEKFFERQPLVFFILDRKELQKQLFEDFLSGIDAPKFGDYLKVIENVEELKKLVVEIKRSEYKRIIRRGVYIVLIQKFRREDFDELLRELGNGYLEYLRENDKKKYEELMKELESLSEEERDRRLKEIGSIEKREIILLIDEAHRSQYGILASVMKNIFRNSVRFAFTGTPVFRFEGKNTFAEFSNPPKELYLDIYFIRDSIEDRFTLPIVYDVIQEKGDVKIKLSEEDIKAYIEEWREMSEEEGGSIADDMDNFFELGEEALRVARSEVKRHLNYVKVFLTNKERLKKLAEYIAKRLKDDTENFKFKAMVVAANREACVYLKRFLDEELMKIYGNEHPDVDKWTEIVMSYNQNDIGDVLNYKLELIERRGKTDMSSINSDIQGEFKEKENPRILIVTDMLITGFDAPKLKVMYLDKPLYEHRLLQAIARVNRPYEDGIVRKKMGLIVDSVGLLSHMKDSLKKFELIAEGRIASDLEKNLLGEVKEKVEEFKNLLEEIKRKLKELKLNGMDLSIDLDEMKRKLREDGPDLNKYLDQVGSKLSIIATHWDDPDILRLVNLMRDSIYSFGSLGSNEEKMHYIHDMNVVTWLYGRFLRYLKGRELPKEFWDGLIERIHDKTLIDDFHTLMRVEITNESLKELISRFEKLKAEEVLPEREIADAYHMLRCLLEERTNPIYDEVKERLEELRREWLSRNIELSDAFRLKKLAEIKIKYDEEILNKPVKERIVETVRMRIKQKFNVEPMLQEFRNSINKALKSARIVETHRKEIRTSLMKDLFKEIKAEPKNLKKFAEDITDEYVIEELRREKG</sequence>
<evidence type="ECO:0000256" key="2">
    <source>
        <dbReference type="ARBA" id="ARBA00008598"/>
    </source>
</evidence>
<keyword evidence="7 13" id="KW-0255">Endonuclease</keyword>
<dbReference type="Pfam" id="PF04313">
    <property type="entry name" value="HSDR_N"/>
    <property type="match status" value="1"/>
</dbReference>
<dbReference type="InterPro" id="IPR051268">
    <property type="entry name" value="Type-I_R_enzyme_R_subunit"/>
</dbReference>
<evidence type="ECO:0000256" key="9">
    <source>
        <dbReference type="ARBA" id="ARBA00022840"/>
    </source>
</evidence>
<comment type="catalytic activity">
    <reaction evidence="1">
        <text>Endonucleolytic cleavage of DNA to give random double-stranded fragments with terminal 5'-phosphates, ATP is simultaneously hydrolyzed.</text>
        <dbReference type="EC" id="3.1.21.3"/>
    </reaction>
</comment>
<keyword evidence="8" id="KW-0378">Hydrolase</keyword>
<keyword evidence="11" id="KW-0175">Coiled coil</keyword>
<organism evidence="13 14">
    <name type="scientific">Candidatus Methanodesulfokora washburnensis</name>
    <dbReference type="NCBI Taxonomy" id="2478471"/>
    <lineage>
        <taxon>Archaea</taxon>
        <taxon>Thermoproteota</taxon>
        <taxon>Candidatus Korarchaeia</taxon>
        <taxon>Candidatus Korarchaeia incertae sedis</taxon>
        <taxon>Candidatus Methanodesulfokora</taxon>
    </lineage>
</organism>
<feature type="domain" description="Helicase ATP-binding" evidence="12">
    <location>
        <begin position="252"/>
        <end position="517"/>
    </location>
</feature>
<gene>
    <name evidence="13" type="ORF">D6D85_12100</name>
</gene>
<dbReference type="InterPro" id="IPR040980">
    <property type="entry name" value="SWI2_SNF2"/>
</dbReference>
<evidence type="ECO:0000256" key="8">
    <source>
        <dbReference type="ARBA" id="ARBA00022801"/>
    </source>
</evidence>
<dbReference type="GO" id="GO:0009035">
    <property type="term" value="F:type I site-specific deoxyribonuclease activity"/>
    <property type="evidence" value="ECO:0007669"/>
    <property type="project" value="UniProtKB-EC"/>
</dbReference>
<feature type="coiled-coil region" evidence="11">
    <location>
        <begin position="405"/>
        <end position="432"/>
    </location>
</feature>
<dbReference type="GO" id="GO:0009307">
    <property type="term" value="P:DNA restriction-modification system"/>
    <property type="evidence" value="ECO:0007669"/>
    <property type="project" value="UniProtKB-KW"/>
</dbReference>
<dbReference type="InterPro" id="IPR007409">
    <property type="entry name" value="Restrct_endonuc_type1_HsdR_N"/>
</dbReference>
<evidence type="ECO:0000313" key="14">
    <source>
        <dbReference type="Proteomes" id="UP000277582"/>
    </source>
</evidence>
<dbReference type="Pfam" id="PF18766">
    <property type="entry name" value="SWI2_SNF2"/>
    <property type="match status" value="1"/>
</dbReference>
<dbReference type="OrthoDB" id="11429at2157"/>
<evidence type="ECO:0000313" key="13">
    <source>
        <dbReference type="EMBL" id="RSN72888.1"/>
    </source>
</evidence>
<keyword evidence="4" id="KW-0540">Nuclease</keyword>
<evidence type="ECO:0000259" key="12">
    <source>
        <dbReference type="SMART" id="SM00487"/>
    </source>
</evidence>
<accession>A0A429GGE0</accession>
<dbReference type="RefSeq" id="WP_125672217.1">
    <property type="nucleotide sequence ID" value="NZ_RCOS01000136.1"/>
</dbReference>
<evidence type="ECO:0000256" key="1">
    <source>
        <dbReference type="ARBA" id="ARBA00000851"/>
    </source>
</evidence>
<dbReference type="AlphaFoldDB" id="A0A429GGE0"/>
<dbReference type="CDD" id="cd18800">
    <property type="entry name" value="SF2_C_EcoR124I-like"/>
    <property type="match status" value="1"/>
</dbReference>
<dbReference type="InterPro" id="IPR055180">
    <property type="entry name" value="HsdR_RecA-like_helicase_dom_2"/>
</dbReference>